<proteinExistence type="predicted"/>
<dbReference type="AlphaFoldDB" id="A0A6H1ZM15"/>
<organism evidence="1">
    <name type="scientific">viral metagenome</name>
    <dbReference type="NCBI Taxonomy" id="1070528"/>
    <lineage>
        <taxon>unclassified sequences</taxon>
        <taxon>metagenomes</taxon>
        <taxon>organismal metagenomes</taxon>
    </lineage>
</organism>
<evidence type="ECO:0000313" key="1">
    <source>
        <dbReference type="EMBL" id="QJA48240.1"/>
    </source>
</evidence>
<accession>A0A6H1ZM15</accession>
<sequence>MRYRLEKLFNRWAEDRGLFVRETDVEALVIGVLGIVREKERPKVLIDLNCTNCARLTIGGSVGCSCQDYSKCRAYGQGVPSLFVWSNKKKEEWEAWIRPRNIGSTAVLAESWLKPSPPSVNTVQAQGVE</sequence>
<name>A0A6H1ZM15_9ZZZZ</name>
<gene>
    <name evidence="1" type="ORF">TM448A00880_0017</name>
</gene>
<dbReference type="EMBL" id="MT144076">
    <property type="protein sequence ID" value="QJA48240.1"/>
    <property type="molecule type" value="Genomic_DNA"/>
</dbReference>
<protein>
    <submittedName>
        <fullName evidence="1">Uncharacterized protein</fullName>
    </submittedName>
</protein>
<reference evidence="1" key="1">
    <citation type="submission" date="2020-03" db="EMBL/GenBank/DDBJ databases">
        <title>The deep terrestrial virosphere.</title>
        <authorList>
            <person name="Holmfeldt K."/>
            <person name="Nilsson E."/>
            <person name="Simone D."/>
            <person name="Lopez-Fernandez M."/>
            <person name="Wu X."/>
            <person name="de Brujin I."/>
            <person name="Lundin D."/>
            <person name="Andersson A."/>
            <person name="Bertilsson S."/>
            <person name="Dopson M."/>
        </authorList>
    </citation>
    <scope>NUCLEOTIDE SEQUENCE</scope>
    <source>
        <strain evidence="1">TM448A00880</strain>
    </source>
</reference>